<keyword evidence="2" id="KW-1185">Reference proteome</keyword>
<proteinExistence type="predicted"/>
<dbReference type="EMBL" id="CAGI01000143">
    <property type="protein sequence ID" value="CCF49322.1"/>
    <property type="molecule type" value="Genomic_DNA"/>
</dbReference>
<accession>I2FQX9</accession>
<reference evidence="1 2" key="1">
    <citation type="journal article" date="2012" name="Plant Cell">
        <title>Genome comparison of barley and maize smut fungi reveals targeted loss of RNA silencing components and species-specific presence of transposable elements.</title>
        <authorList>
            <person name="Laurie J.D."/>
            <person name="Ali S."/>
            <person name="Linning R."/>
            <person name="Mannhaupt G."/>
            <person name="Wong P."/>
            <person name="Gueldener U."/>
            <person name="Muensterkoetter M."/>
            <person name="Moore R."/>
            <person name="Kahmann R."/>
            <person name="Bakkeren G."/>
            <person name="Schirawski J."/>
        </authorList>
    </citation>
    <scope>NUCLEOTIDE SEQUENCE [LARGE SCALE GENOMIC DNA]</scope>
    <source>
        <strain evidence="2">Uh4875-4</strain>
    </source>
</reference>
<organism evidence="1 2">
    <name type="scientific">Ustilago hordei</name>
    <name type="common">Barley covered smut fungus</name>
    <dbReference type="NCBI Taxonomy" id="120017"/>
    <lineage>
        <taxon>Eukaryota</taxon>
        <taxon>Fungi</taxon>
        <taxon>Dikarya</taxon>
        <taxon>Basidiomycota</taxon>
        <taxon>Ustilaginomycotina</taxon>
        <taxon>Ustilaginomycetes</taxon>
        <taxon>Ustilaginales</taxon>
        <taxon>Ustilaginaceae</taxon>
        <taxon>Ustilago</taxon>
    </lineage>
</organism>
<evidence type="ECO:0000313" key="1">
    <source>
        <dbReference type="EMBL" id="CCF49322.1"/>
    </source>
</evidence>
<dbReference type="Proteomes" id="UP000006174">
    <property type="component" value="Unassembled WGS sequence"/>
</dbReference>
<feature type="non-terminal residue" evidence="1">
    <location>
        <position position="1"/>
    </location>
</feature>
<name>I2FQX9_USTHO</name>
<sequence>EGASSSSGLRPSNSDFKEFGYYGRPEFGFKLDKQPLPSSALDQHFDTRIHYQGTPVLFSKFDTVQKVAEALVSHKRIWLAGPSSAKTPNKLPPYMGMEYHGRGSLNYIPVSQEEIHPHVLDAQEFRNKHGENALYLRFGRPFTKREGRLFFSYQTPTWKKVKLSDTKFHLRQTKLTDLRNHLNKNNYLLTYDSVTHEHLGFALDKDGGVIFENLGEYLGRA</sequence>
<comment type="caution">
    <text evidence="1">The sequence shown here is derived from an EMBL/GenBank/DDBJ whole genome shotgun (WGS) entry which is preliminary data.</text>
</comment>
<dbReference type="HOGENOM" id="CLU_1253322_0_0_1"/>
<protein>
    <submittedName>
        <fullName evidence="1">Conserved uncharacterized protein (C-terminal)</fullName>
    </submittedName>
</protein>
<evidence type="ECO:0000313" key="2">
    <source>
        <dbReference type="Proteomes" id="UP000006174"/>
    </source>
</evidence>
<dbReference type="AlphaFoldDB" id="I2FQX9"/>
<gene>
    <name evidence="1" type="ORF">UHOR_03616</name>
</gene>